<proteinExistence type="predicted"/>
<dbReference type="EMBL" id="LR797498">
    <property type="protein sequence ID" value="CAB4220492.1"/>
    <property type="molecule type" value="Genomic_DNA"/>
</dbReference>
<evidence type="ECO:0000313" key="4">
    <source>
        <dbReference type="EMBL" id="CAB4220492.1"/>
    </source>
</evidence>
<protein>
    <submittedName>
        <fullName evidence="1">Uncharacterized protein</fullName>
    </submittedName>
</protein>
<reference evidence="1" key="1">
    <citation type="submission" date="2020-04" db="EMBL/GenBank/DDBJ databases">
        <authorList>
            <person name="Chiriac C."/>
            <person name="Salcher M."/>
            <person name="Ghai R."/>
            <person name="Kavagutti S V."/>
        </authorList>
    </citation>
    <scope>NUCLEOTIDE SEQUENCE</scope>
</reference>
<evidence type="ECO:0000313" key="3">
    <source>
        <dbReference type="EMBL" id="CAB4188203.1"/>
    </source>
</evidence>
<gene>
    <name evidence="2" type="ORF">UFOVP1027_41</name>
    <name evidence="3" type="ORF">UFOVP1182_7</name>
    <name evidence="4" type="ORF">UFOVP1632_23</name>
    <name evidence="1" type="ORF">UFOVP530_41</name>
</gene>
<accession>A0A6J5MV02</accession>
<dbReference type="EMBL" id="LR796504">
    <property type="protein sequence ID" value="CAB4148906.1"/>
    <property type="molecule type" value="Genomic_DNA"/>
</dbReference>
<evidence type="ECO:0000313" key="2">
    <source>
        <dbReference type="EMBL" id="CAB4179153.1"/>
    </source>
</evidence>
<sequence>MARRKSEGLGDTIEKVATVTGVKKLIEIFVDGQDCGCDERKQKLNVLFAYRLKARCLTELEYNQWKDFIEVRTIRLSSEQVKFVCELYASVFSRQVYTPCSGCSPAPLISMIDKLDKVYNQY</sequence>
<evidence type="ECO:0000313" key="1">
    <source>
        <dbReference type="EMBL" id="CAB4148906.1"/>
    </source>
</evidence>
<organism evidence="1">
    <name type="scientific">uncultured Caudovirales phage</name>
    <dbReference type="NCBI Taxonomy" id="2100421"/>
    <lineage>
        <taxon>Viruses</taxon>
        <taxon>Duplodnaviria</taxon>
        <taxon>Heunggongvirae</taxon>
        <taxon>Uroviricota</taxon>
        <taxon>Caudoviricetes</taxon>
        <taxon>Peduoviridae</taxon>
        <taxon>Maltschvirus</taxon>
        <taxon>Maltschvirus maltsch</taxon>
    </lineage>
</organism>
<dbReference type="EMBL" id="LR797121">
    <property type="protein sequence ID" value="CAB4188203.1"/>
    <property type="molecule type" value="Genomic_DNA"/>
</dbReference>
<dbReference type="EMBL" id="LR796974">
    <property type="protein sequence ID" value="CAB4179153.1"/>
    <property type="molecule type" value="Genomic_DNA"/>
</dbReference>
<name>A0A6J5MV02_9CAUD</name>